<gene>
    <name evidence="1" type="ORF">E2C01_062033</name>
</gene>
<protein>
    <submittedName>
        <fullName evidence="1">Uncharacterized protein</fullName>
    </submittedName>
</protein>
<sequence length="144" mass="15531">MKHPRQSRMHAHTRRHVTPVPDSLLLLPQNTLILSHYKRRSVSPESLGVLRGVSVGGRLGRGGWGRWRIDGWIGGKGWLVGLGGPRKSFTATSPRGAGGKDVSVIGGVPSGLNELLATAATEAVQDAGHQHSHHFVTHQCFPPY</sequence>
<evidence type="ECO:0000313" key="1">
    <source>
        <dbReference type="EMBL" id="MPC67847.1"/>
    </source>
</evidence>
<proteinExistence type="predicted"/>
<evidence type="ECO:0000313" key="2">
    <source>
        <dbReference type="Proteomes" id="UP000324222"/>
    </source>
</evidence>
<dbReference type="EMBL" id="VSRR010026856">
    <property type="protein sequence ID" value="MPC67847.1"/>
    <property type="molecule type" value="Genomic_DNA"/>
</dbReference>
<organism evidence="1 2">
    <name type="scientific">Portunus trituberculatus</name>
    <name type="common">Swimming crab</name>
    <name type="synonym">Neptunus trituberculatus</name>
    <dbReference type="NCBI Taxonomy" id="210409"/>
    <lineage>
        <taxon>Eukaryota</taxon>
        <taxon>Metazoa</taxon>
        <taxon>Ecdysozoa</taxon>
        <taxon>Arthropoda</taxon>
        <taxon>Crustacea</taxon>
        <taxon>Multicrustacea</taxon>
        <taxon>Malacostraca</taxon>
        <taxon>Eumalacostraca</taxon>
        <taxon>Eucarida</taxon>
        <taxon>Decapoda</taxon>
        <taxon>Pleocyemata</taxon>
        <taxon>Brachyura</taxon>
        <taxon>Eubrachyura</taxon>
        <taxon>Portunoidea</taxon>
        <taxon>Portunidae</taxon>
        <taxon>Portuninae</taxon>
        <taxon>Portunus</taxon>
    </lineage>
</organism>
<dbReference type="AlphaFoldDB" id="A0A5B7HEU3"/>
<reference evidence="1 2" key="1">
    <citation type="submission" date="2019-05" db="EMBL/GenBank/DDBJ databases">
        <title>Another draft genome of Portunus trituberculatus and its Hox gene families provides insights of decapod evolution.</title>
        <authorList>
            <person name="Jeong J.-H."/>
            <person name="Song I."/>
            <person name="Kim S."/>
            <person name="Choi T."/>
            <person name="Kim D."/>
            <person name="Ryu S."/>
            <person name="Kim W."/>
        </authorList>
    </citation>
    <scope>NUCLEOTIDE SEQUENCE [LARGE SCALE GENOMIC DNA]</scope>
    <source>
        <tissue evidence="1">Muscle</tissue>
    </source>
</reference>
<name>A0A5B7HEU3_PORTR</name>
<keyword evidence="2" id="KW-1185">Reference proteome</keyword>
<dbReference type="Proteomes" id="UP000324222">
    <property type="component" value="Unassembled WGS sequence"/>
</dbReference>
<accession>A0A5B7HEU3</accession>
<comment type="caution">
    <text evidence="1">The sequence shown here is derived from an EMBL/GenBank/DDBJ whole genome shotgun (WGS) entry which is preliminary data.</text>
</comment>